<evidence type="ECO:0000313" key="2">
    <source>
        <dbReference type="Proteomes" id="UP000439522"/>
    </source>
</evidence>
<gene>
    <name evidence="1" type="ORF">GRI40_13220</name>
</gene>
<dbReference type="Proteomes" id="UP000439522">
    <property type="component" value="Unassembled WGS sequence"/>
</dbReference>
<proteinExistence type="predicted"/>
<dbReference type="AlphaFoldDB" id="A0A6I4TG82"/>
<dbReference type="RefSeq" id="WP_160611978.1">
    <property type="nucleotide sequence ID" value="NZ_WTZA01000002.1"/>
</dbReference>
<evidence type="ECO:0000313" key="1">
    <source>
        <dbReference type="EMBL" id="MXO76173.1"/>
    </source>
</evidence>
<organism evidence="1 2">
    <name type="scientific">Tsuneonella aeria</name>
    <dbReference type="NCBI Taxonomy" id="1837929"/>
    <lineage>
        <taxon>Bacteria</taxon>
        <taxon>Pseudomonadati</taxon>
        <taxon>Pseudomonadota</taxon>
        <taxon>Alphaproteobacteria</taxon>
        <taxon>Sphingomonadales</taxon>
        <taxon>Erythrobacteraceae</taxon>
        <taxon>Tsuneonella</taxon>
    </lineage>
</organism>
<name>A0A6I4TG82_9SPHN</name>
<protein>
    <submittedName>
        <fullName evidence="1">Uncharacterized protein</fullName>
    </submittedName>
</protein>
<reference evidence="1 2" key="1">
    <citation type="submission" date="2019-12" db="EMBL/GenBank/DDBJ databases">
        <title>Genomic-based taxomic classification of the family Erythrobacteraceae.</title>
        <authorList>
            <person name="Xu L."/>
        </authorList>
    </citation>
    <scope>NUCLEOTIDE SEQUENCE [LARGE SCALE GENOMIC DNA]</scope>
    <source>
        <strain evidence="1 2">100921-2</strain>
    </source>
</reference>
<sequence length="102" mass="11251">MRFADQLERQHLPMLRRLKKGEIGNFGGIEWRWSDGPENDGLGTVQGIAWFLREPAASLARYTSDPLSAPNKLVFRVRIRTGSFANGRNASVPSGPNPVSGT</sequence>
<keyword evidence="2" id="KW-1185">Reference proteome</keyword>
<dbReference type="EMBL" id="WTZA01000002">
    <property type="protein sequence ID" value="MXO76173.1"/>
    <property type="molecule type" value="Genomic_DNA"/>
</dbReference>
<accession>A0A6I4TG82</accession>
<comment type="caution">
    <text evidence="1">The sequence shown here is derived from an EMBL/GenBank/DDBJ whole genome shotgun (WGS) entry which is preliminary data.</text>
</comment>